<organism evidence="8 9">
    <name type="scientific">Saccharothrix hoggarensis</name>
    <dbReference type="NCBI Taxonomy" id="913853"/>
    <lineage>
        <taxon>Bacteria</taxon>
        <taxon>Bacillati</taxon>
        <taxon>Actinomycetota</taxon>
        <taxon>Actinomycetes</taxon>
        <taxon>Pseudonocardiales</taxon>
        <taxon>Pseudonocardiaceae</taxon>
        <taxon>Saccharothrix</taxon>
    </lineage>
</organism>
<dbReference type="Gene3D" id="3.40.50.1010">
    <property type="entry name" value="5'-nuclease"/>
    <property type="match status" value="1"/>
</dbReference>
<dbReference type="InterPro" id="IPR029060">
    <property type="entry name" value="PIN-like_dom_sf"/>
</dbReference>
<feature type="binding site" evidence="6">
    <location>
        <position position="93"/>
    </location>
    <ligand>
        <name>Mg(2+)</name>
        <dbReference type="ChEBI" id="CHEBI:18420"/>
    </ligand>
</feature>
<name>A0ABW3QZG6_9PSEU</name>
<dbReference type="InterPro" id="IPR022907">
    <property type="entry name" value="VapC_family"/>
</dbReference>
<keyword evidence="2 6" id="KW-0540">Nuclease</keyword>
<keyword evidence="3 6" id="KW-0479">Metal-binding</keyword>
<gene>
    <name evidence="6" type="primary">vapC</name>
    <name evidence="8" type="ORF">ACFQ3T_23900</name>
</gene>
<comment type="cofactor">
    <cofactor evidence="6">
        <name>Mg(2+)</name>
        <dbReference type="ChEBI" id="CHEBI:18420"/>
    </cofactor>
</comment>
<dbReference type="EC" id="3.1.-.-" evidence="6"/>
<dbReference type="SUPFAM" id="SSF88723">
    <property type="entry name" value="PIN domain-like"/>
    <property type="match status" value="1"/>
</dbReference>
<protein>
    <recommendedName>
        <fullName evidence="6">Ribonuclease VapC</fullName>
        <shortName evidence="6">RNase VapC</shortName>
        <ecNumber evidence="6">3.1.-.-</ecNumber>
    </recommendedName>
    <alternativeName>
        <fullName evidence="6">Toxin VapC</fullName>
    </alternativeName>
</protein>
<dbReference type="Proteomes" id="UP001597168">
    <property type="component" value="Unassembled WGS sequence"/>
</dbReference>
<keyword evidence="5 6" id="KW-0460">Magnesium</keyword>
<accession>A0ABW3QZG6</accession>
<evidence type="ECO:0000256" key="3">
    <source>
        <dbReference type="ARBA" id="ARBA00022723"/>
    </source>
</evidence>
<proteinExistence type="inferred from homology"/>
<dbReference type="CDD" id="cd09874">
    <property type="entry name" value="PIN_MT3492-like"/>
    <property type="match status" value="1"/>
</dbReference>
<dbReference type="InterPro" id="IPR002716">
    <property type="entry name" value="PIN_dom"/>
</dbReference>
<keyword evidence="1 6" id="KW-1277">Toxin-antitoxin system</keyword>
<keyword evidence="6" id="KW-0800">Toxin</keyword>
<evidence type="ECO:0000256" key="5">
    <source>
        <dbReference type="ARBA" id="ARBA00022842"/>
    </source>
</evidence>
<evidence type="ECO:0000256" key="4">
    <source>
        <dbReference type="ARBA" id="ARBA00022801"/>
    </source>
</evidence>
<evidence type="ECO:0000256" key="2">
    <source>
        <dbReference type="ARBA" id="ARBA00022722"/>
    </source>
</evidence>
<keyword evidence="9" id="KW-1185">Reference proteome</keyword>
<feature type="domain" description="PIN" evidence="7">
    <location>
        <begin position="2"/>
        <end position="121"/>
    </location>
</feature>
<reference evidence="9" key="1">
    <citation type="journal article" date="2019" name="Int. J. Syst. Evol. Microbiol.">
        <title>The Global Catalogue of Microorganisms (GCM) 10K type strain sequencing project: providing services to taxonomists for standard genome sequencing and annotation.</title>
        <authorList>
            <consortium name="The Broad Institute Genomics Platform"/>
            <consortium name="The Broad Institute Genome Sequencing Center for Infectious Disease"/>
            <person name="Wu L."/>
            <person name="Ma J."/>
        </authorList>
    </citation>
    <scope>NUCLEOTIDE SEQUENCE [LARGE SCALE GENOMIC DNA]</scope>
    <source>
        <strain evidence="9">CCUG 60214</strain>
    </source>
</reference>
<dbReference type="Pfam" id="PF01850">
    <property type="entry name" value="PIN"/>
    <property type="match status" value="1"/>
</dbReference>
<sequence length="136" mass="14608">MIYLDTSALVKLTRREPGTTELLDWLNADDRLGVRRVSSVLAEVELARALRRSSPKALANVPVVLSDLYLVEITPVVRRTAASYDDPLLRSLDAIHLATAQVLTGGLDAFVTYDKRLSEAAAGVGLTVAAPGSYDG</sequence>
<keyword evidence="4 6" id="KW-0378">Hydrolase</keyword>
<evidence type="ECO:0000259" key="7">
    <source>
        <dbReference type="Pfam" id="PF01850"/>
    </source>
</evidence>
<comment type="function">
    <text evidence="6">Toxic component of a toxin-antitoxin (TA) system. An RNase.</text>
</comment>
<evidence type="ECO:0000256" key="1">
    <source>
        <dbReference type="ARBA" id="ARBA00022649"/>
    </source>
</evidence>
<evidence type="ECO:0000256" key="6">
    <source>
        <dbReference type="HAMAP-Rule" id="MF_00265"/>
    </source>
</evidence>
<evidence type="ECO:0000313" key="8">
    <source>
        <dbReference type="EMBL" id="MFD1150189.1"/>
    </source>
</evidence>
<dbReference type="EMBL" id="JBHTLK010000144">
    <property type="protein sequence ID" value="MFD1150189.1"/>
    <property type="molecule type" value="Genomic_DNA"/>
</dbReference>
<dbReference type="RefSeq" id="WP_380726057.1">
    <property type="nucleotide sequence ID" value="NZ_JBHTLK010000144.1"/>
</dbReference>
<dbReference type="HAMAP" id="MF_00265">
    <property type="entry name" value="VapC_Nob1"/>
    <property type="match status" value="1"/>
</dbReference>
<feature type="binding site" evidence="6">
    <location>
        <position position="5"/>
    </location>
    <ligand>
        <name>Mg(2+)</name>
        <dbReference type="ChEBI" id="CHEBI:18420"/>
    </ligand>
</feature>
<evidence type="ECO:0000313" key="9">
    <source>
        <dbReference type="Proteomes" id="UP001597168"/>
    </source>
</evidence>
<comment type="caution">
    <text evidence="8">The sequence shown here is derived from an EMBL/GenBank/DDBJ whole genome shotgun (WGS) entry which is preliminary data.</text>
</comment>
<comment type="similarity">
    <text evidence="6">Belongs to the PINc/VapC protein family.</text>
</comment>